<feature type="transmembrane region" description="Helical" evidence="1">
    <location>
        <begin position="82"/>
        <end position="102"/>
    </location>
</feature>
<dbReference type="Proteomes" id="UP000635565">
    <property type="component" value="Unassembled WGS sequence"/>
</dbReference>
<keyword evidence="3" id="KW-1185">Reference proteome</keyword>
<feature type="transmembrane region" description="Helical" evidence="1">
    <location>
        <begin position="55"/>
        <end position="75"/>
    </location>
</feature>
<reference evidence="2 3" key="1">
    <citation type="journal article" date="2021" name="Int. J. Syst. Evol. Microbiol.">
        <title>Reticulibacter mediterranei gen. nov., sp. nov., within the new family Reticulibacteraceae fam. nov., and Ktedonospora formicarum gen. nov., sp. nov., Ktedonobacter robiniae sp. nov., Dictyobacter formicarum sp. nov. and Dictyobacter arantiisoli sp. nov., belonging to the class Ktedonobacteria.</title>
        <authorList>
            <person name="Yabe S."/>
            <person name="Zheng Y."/>
            <person name="Wang C.M."/>
            <person name="Sakai Y."/>
            <person name="Abe K."/>
            <person name="Yokota A."/>
            <person name="Donadio S."/>
            <person name="Cavaletti L."/>
            <person name="Monciardini P."/>
        </authorList>
    </citation>
    <scope>NUCLEOTIDE SEQUENCE [LARGE SCALE GENOMIC DNA]</scope>
    <source>
        <strain evidence="2 3">SOSP1-9</strain>
    </source>
</reference>
<feature type="transmembrane region" description="Helical" evidence="1">
    <location>
        <begin position="136"/>
        <end position="156"/>
    </location>
</feature>
<evidence type="ECO:0000313" key="2">
    <source>
        <dbReference type="EMBL" id="GHO84246.1"/>
    </source>
</evidence>
<keyword evidence="1" id="KW-0472">Membrane</keyword>
<feature type="transmembrane region" description="Helical" evidence="1">
    <location>
        <begin position="108"/>
        <end position="124"/>
    </location>
</feature>
<sequence length="280" mass="31998">MHYTPTFITHLPFTIPLLIGNRINQINDGHNLLTTNIRFLTSGFRDDAIWNNLDWFQPLGLVALPGAALGVYYSLKKHGDATIFVIWLIATLPLFFLVPLNINHGNAIFVPLVALSAIGIGGMYSDIRHRKTKRLFLIVVLAITLSYSGLFCSDYFTNYNSYISYMFNDGLDQVLLTTKEQTAPGEPIYVSDWIPLNYVYLLYFFHIDAQDFQQHSSVITVDGTYEVLNYRNYYFYPAESQLRSASSYIAILKGSEQISCRSHQVLYSQGVWTVERCNNR</sequence>
<accession>A0ABQ3VEW2</accession>
<name>A0ABQ3VEW2_9CHLR</name>
<evidence type="ECO:0000313" key="3">
    <source>
        <dbReference type="Proteomes" id="UP000635565"/>
    </source>
</evidence>
<dbReference type="EMBL" id="BNJJ01000005">
    <property type="protein sequence ID" value="GHO84246.1"/>
    <property type="molecule type" value="Genomic_DNA"/>
</dbReference>
<evidence type="ECO:0000256" key="1">
    <source>
        <dbReference type="SAM" id="Phobius"/>
    </source>
</evidence>
<gene>
    <name evidence="2" type="ORF">KSZ_22520</name>
</gene>
<protein>
    <recommendedName>
        <fullName evidence="4">Glycosyltransferase RgtA/B/C/D-like domain-containing protein</fullName>
    </recommendedName>
</protein>
<organism evidence="2 3">
    <name type="scientific">Dictyobacter formicarum</name>
    <dbReference type="NCBI Taxonomy" id="2778368"/>
    <lineage>
        <taxon>Bacteria</taxon>
        <taxon>Bacillati</taxon>
        <taxon>Chloroflexota</taxon>
        <taxon>Ktedonobacteria</taxon>
        <taxon>Ktedonobacterales</taxon>
        <taxon>Dictyobacteraceae</taxon>
        <taxon>Dictyobacter</taxon>
    </lineage>
</organism>
<evidence type="ECO:0008006" key="4">
    <source>
        <dbReference type="Google" id="ProtNLM"/>
    </source>
</evidence>
<keyword evidence="1" id="KW-1133">Transmembrane helix</keyword>
<proteinExistence type="predicted"/>
<keyword evidence="1" id="KW-0812">Transmembrane</keyword>
<comment type="caution">
    <text evidence="2">The sequence shown here is derived from an EMBL/GenBank/DDBJ whole genome shotgun (WGS) entry which is preliminary data.</text>
</comment>